<keyword evidence="3" id="KW-1015">Disulfide bond</keyword>
<evidence type="ECO:0000256" key="1">
    <source>
        <dbReference type="ARBA" id="ARBA00022729"/>
    </source>
</evidence>
<dbReference type="SMART" id="SM00408">
    <property type="entry name" value="IGc2"/>
    <property type="match status" value="3"/>
</dbReference>
<evidence type="ECO:0000256" key="3">
    <source>
        <dbReference type="ARBA" id="ARBA00023157"/>
    </source>
</evidence>
<dbReference type="InterPro" id="IPR050412">
    <property type="entry name" value="Ig-like_Receptors_ImmuneReg"/>
</dbReference>
<feature type="domain" description="Ig-like" evidence="6">
    <location>
        <begin position="122"/>
        <end position="191"/>
    </location>
</feature>
<keyword evidence="1" id="KW-0732">Signal</keyword>
<protein>
    <recommendedName>
        <fullName evidence="6">Ig-like domain-containing protein</fullName>
    </recommendedName>
</protein>
<keyword evidence="8" id="KW-1185">Reference proteome</keyword>
<dbReference type="GO" id="GO:0002764">
    <property type="term" value="P:immune response-regulating signaling pathway"/>
    <property type="evidence" value="ECO:0007669"/>
    <property type="project" value="TreeGrafter"/>
</dbReference>
<dbReference type="InterPro" id="IPR036179">
    <property type="entry name" value="Ig-like_dom_sf"/>
</dbReference>
<dbReference type="Gene3D" id="2.60.40.10">
    <property type="entry name" value="Immunoglobulins"/>
    <property type="match status" value="4"/>
</dbReference>
<evidence type="ECO:0000313" key="8">
    <source>
        <dbReference type="Proteomes" id="UP000694404"/>
    </source>
</evidence>
<dbReference type="FunFam" id="2.60.40.10:FF:000033">
    <property type="entry name" value="Killer cell immunoglobulin-like receptor"/>
    <property type="match status" value="1"/>
</dbReference>
<dbReference type="Pfam" id="PF13895">
    <property type="entry name" value="Ig_2"/>
    <property type="match status" value="3"/>
</dbReference>
<evidence type="ECO:0000313" key="7">
    <source>
        <dbReference type="Ensembl" id="ENSCABP00000015261.1"/>
    </source>
</evidence>
<dbReference type="PANTHER" id="PTHR11738:SF186">
    <property type="entry name" value="OSTEOCLAST-ASSOCIATED IMMUNOGLOBULIN-LIKE RECEPTOR"/>
    <property type="match status" value="1"/>
</dbReference>
<feature type="domain" description="Ig-like" evidence="6">
    <location>
        <begin position="29"/>
        <end position="96"/>
    </location>
</feature>
<sequence>CSPWLSASLWLAPAPLNSWFLFNPERKFPKPFLSVSPRGVTGPGENVTFRCVGEQPSMRFALYNNGRLVKTQDPSGNEAVFPITSVGLDDRGMYTCWYRTKSELTEWSKHSDPVELVVAAGPASSYLSPSRQVTPGGAVTIRCQGWHQNATFLLYKDGNPKVLQDTEPAGDMAEFPISSVSRRDAGSYCCRYSTTSDPPIWSHLSDPGAGGSWWGAQPHTQPGTWGGSELMGCSEPGSGQYSGMMFFLHKAGHPNLQVRTVRDWTVAEFPIPSASQEDGGSYTCDYCPITDQSRWSYPSDPVEIIVGEPSYPKPSISLLSPSGGVSLGGAMTVRCRGQYLGKRFMLNKEGRHVQSVDSDGFGAEFPISHVSREDGGRYSCSYRSKSELFTESYPSDPVELVVRGERPGSAFLFPAPPPARPSWGLGANGTFRTRLCPDRGKQKDPEFPVPSQTLKKIQVSDWSSGQVFGSPFVHPLQVKEN</sequence>
<dbReference type="SMART" id="SM00409">
    <property type="entry name" value="IG"/>
    <property type="match status" value="3"/>
</dbReference>
<dbReference type="FunFam" id="2.60.40.10:FF:000049">
    <property type="entry name" value="Leukocyte immunoglobulin-like receptor subfamily B member 1"/>
    <property type="match status" value="2"/>
</dbReference>
<keyword evidence="2" id="KW-0677">Repeat</keyword>
<dbReference type="AlphaFoldDB" id="A0A8C0H1V3"/>
<keyword evidence="4" id="KW-0325">Glycoprotein</keyword>
<reference evidence="7" key="1">
    <citation type="submission" date="2025-08" db="UniProtKB">
        <authorList>
            <consortium name="Ensembl"/>
        </authorList>
    </citation>
    <scope>IDENTIFICATION</scope>
</reference>
<dbReference type="InterPro" id="IPR003599">
    <property type="entry name" value="Ig_sub"/>
</dbReference>
<dbReference type="GeneTree" id="ENSGT01150000286974"/>
<name>A0A8C0H1V3_CHEAB</name>
<evidence type="ECO:0000256" key="4">
    <source>
        <dbReference type="ARBA" id="ARBA00023180"/>
    </source>
</evidence>
<keyword evidence="5" id="KW-0393">Immunoglobulin domain</keyword>
<dbReference type="InterPro" id="IPR003598">
    <property type="entry name" value="Ig_sub2"/>
</dbReference>
<evidence type="ECO:0000256" key="2">
    <source>
        <dbReference type="ARBA" id="ARBA00022737"/>
    </source>
</evidence>
<dbReference type="PROSITE" id="PS50835">
    <property type="entry name" value="IG_LIKE"/>
    <property type="match status" value="2"/>
</dbReference>
<evidence type="ECO:0000256" key="5">
    <source>
        <dbReference type="ARBA" id="ARBA00023319"/>
    </source>
</evidence>
<dbReference type="Proteomes" id="UP000694404">
    <property type="component" value="Unplaced"/>
</dbReference>
<organism evidence="7 8">
    <name type="scientific">Chelonoidis abingdonii</name>
    <name type="common">Abingdon island giant tortoise</name>
    <name type="synonym">Testudo abingdonii</name>
    <dbReference type="NCBI Taxonomy" id="106734"/>
    <lineage>
        <taxon>Eukaryota</taxon>
        <taxon>Metazoa</taxon>
        <taxon>Chordata</taxon>
        <taxon>Craniata</taxon>
        <taxon>Vertebrata</taxon>
        <taxon>Euteleostomi</taxon>
        <taxon>Archelosauria</taxon>
        <taxon>Testudinata</taxon>
        <taxon>Testudines</taxon>
        <taxon>Cryptodira</taxon>
        <taxon>Durocryptodira</taxon>
        <taxon>Testudinoidea</taxon>
        <taxon>Testudinidae</taxon>
        <taxon>Chelonoidis</taxon>
    </lineage>
</organism>
<dbReference type="InterPro" id="IPR013783">
    <property type="entry name" value="Ig-like_fold"/>
</dbReference>
<reference evidence="7" key="2">
    <citation type="submission" date="2025-09" db="UniProtKB">
        <authorList>
            <consortium name="Ensembl"/>
        </authorList>
    </citation>
    <scope>IDENTIFICATION</scope>
</reference>
<proteinExistence type="predicted"/>
<dbReference type="SUPFAM" id="SSF48726">
    <property type="entry name" value="Immunoglobulin"/>
    <property type="match status" value="4"/>
</dbReference>
<dbReference type="Ensembl" id="ENSCABT00000016723.1">
    <property type="protein sequence ID" value="ENSCABP00000015261.1"/>
    <property type="gene ID" value="ENSCABG00000011298.1"/>
</dbReference>
<evidence type="ECO:0000259" key="6">
    <source>
        <dbReference type="PROSITE" id="PS50835"/>
    </source>
</evidence>
<dbReference type="InterPro" id="IPR007110">
    <property type="entry name" value="Ig-like_dom"/>
</dbReference>
<accession>A0A8C0H1V3</accession>
<dbReference type="PANTHER" id="PTHR11738">
    <property type="entry name" value="MHC CLASS I NK CELL RECEPTOR"/>
    <property type="match status" value="1"/>
</dbReference>